<dbReference type="Gene3D" id="3.30.40.10">
    <property type="entry name" value="Zinc/RING finger domain, C3HC4 (zinc finger)"/>
    <property type="match status" value="1"/>
</dbReference>
<dbReference type="PROSITE" id="PS50089">
    <property type="entry name" value="ZF_RING_2"/>
    <property type="match status" value="1"/>
</dbReference>
<proteinExistence type="predicted"/>
<evidence type="ECO:0000256" key="5">
    <source>
        <dbReference type="SAM" id="MobiDB-lite"/>
    </source>
</evidence>
<feature type="compositionally biased region" description="Basic and acidic residues" evidence="5">
    <location>
        <begin position="17"/>
        <end position="45"/>
    </location>
</feature>
<dbReference type="SUPFAM" id="SSF57850">
    <property type="entry name" value="RING/U-box"/>
    <property type="match status" value="1"/>
</dbReference>
<dbReference type="GO" id="GO:0016567">
    <property type="term" value="P:protein ubiquitination"/>
    <property type="evidence" value="ECO:0007669"/>
    <property type="project" value="TreeGrafter"/>
</dbReference>
<keyword evidence="1" id="KW-0479">Metal-binding</keyword>
<keyword evidence="3" id="KW-0862">Zinc</keyword>
<dbReference type="GO" id="GO:0061630">
    <property type="term" value="F:ubiquitin protein ligase activity"/>
    <property type="evidence" value="ECO:0007669"/>
    <property type="project" value="TreeGrafter"/>
</dbReference>
<keyword evidence="2 4" id="KW-0863">Zinc-finger</keyword>
<evidence type="ECO:0000256" key="4">
    <source>
        <dbReference type="PROSITE-ProRule" id="PRU00175"/>
    </source>
</evidence>
<dbReference type="PANTHER" id="PTHR15315">
    <property type="entry name" value="RING FINGER PROTEIN 41, 151"/>
    <property type="match status" value="1"/>
</dbReference>
<dbReference type="InterPro" id="IPR001841">
    <property type="entry name" value="Znf_RING"/>
</dbReference>
<evidence type="ECO:0000256" key="2">
    <source>
        <dbReference type="ARBA" id="ARBA00022771"/>
    </source>
</evidence>
<reference evidence="7" key="1">
    <citation type="submission" date="2018-02" db="EMBL/GenBank/DDBJ databases">
        <authorList>
            <person name="Cohen D.B."/>
            <person name="Kent A.D."/>
        </authorList>
    </citation>
    <scope>NUCLEOTIDE SEQUENCE</scope>
</reference>
<organism evidence="7">
    <name type="scientific">Fagus sylvatica</name>
    <name type="common">Beechnut</name>
    <dbReference type="NCBI Taxonomy" id="28930"/>
    <lineage>
        <taxon>Eukaryota</taxon>
        <taxon>Viridiplantae</taxon>
        <taxon>Streptophyta</taxon>
        <taxon>Embryophyta</taxon>
        <taxon>Tracheophyta</taxon>
        <taxon>Spermatophyta</taxon>
        <taxon>Magnoliopsida</taxon>
        <taxon>eudicotyledons</taxon>
        <taxon>Gunneridae</taxon>
        <taxon>Pentapetalae</taxon>
        <taxon>rosids</taxon>
        <taxon>fabids</taxon>
        <taxon>Fagales</taxon>
        <taxon>Fagaceae</taxon>
        <taxon>Fagus</taxon>
    </lineage>
</organism>
<evidence type="ECO:0000259" key="6">
    <source>
        <dbReference type="PROSITE" id="PS50089"/>
    </source>
</evidence>
<feature type="region of interest" description="Disordered" evidence="5">
    <location>
        <begin position="1"/>
        <end position="83"/>
    </location>
</feature>
<dbReference type="InterPro" id="IPR013083">
    <property type="entry name" value="Znf_RING/FYVE/PHD"/>
</dbReference>
<sequence>MSEKNFLDSNPNSDPTEPMHSEHNHAFREPEQSNRYDHDYDHYEVPVELGDSNQEPVHDNRVSEVLGDGGDSEETTEEAGRDDKFVDCPDELVSNAEKEAVVAVIAISDGGIGWCISRNRECGTGWLLQEERKAFAREVAVCICFVLKKRDKDGDDVLPACKVYTDGRPNISTHGRKATIRDFYAVILPSLQRLHGSLDDLDLTKEKNLRGESFCKKRLEGDGRLTNVDLDREDECGICLEPCTKMVLPNCCHAMCIKCYRNWNTRSESCPFCCGSLKRVNSEALWVLTCNDDVVDPETVIGGYGRPRSEGSLIHGGGDMWEFNTDGDGSVGWLNHTRFLEGAATIRQWAYLSSRFHGFESIGRCGAVMLALEVKSTTAAPVARCEESWIASASLLVIKCIVDEVAIKPGDDVTADFDDGVVAEAVVNVIANFNYEVVAEAIVDIIADFDDEVEYSQGESPEDSDSAKVALEVADLHLAPVICFMKTIC</sequence>
<gene>
    <name evidence="7" type="ORF">FSB_LOCUS35599</name>
</gene>
<dbReference type="SMART" id="SM00184">
    <property type="entry name" value="RING"/>
    <property type="match status" value="1"/>
</dbReference>
<dbReference type="InterPro" id="IPR017907">
    <property type="entry name" value="Znf_RING_CS"/>
</dbReference>
<dbReference type="AlphaFoldDB" id="A0A2N9GZN9"/>
<protein>
    <recommendedName>
        <fullName evidence="6">RING-type domain-containing protein</fullName>
    </recommendedName>
</protein>
<dbReference type="EMBL" id="OIVN01002952">
    <property type="protein sequence ID" value="SPD07717.1"/>
    <property type="molecule type" value="Genomic_DNA"/>
</dbReference>
<accession>A0A2N9GZN9</accession>
<evidence type="ECO:0000313" key="7">
    <source>
        <dbReference type="EMBL" id="SPD07717.1"/>
    </source>
</evidence>
<evidence type="ECO:0000256" key="3">
    <source>
        <dbReference type="ARBA" id="ARBA00022833"/>
    </source>
</evidence>
<dbReference type="GO" id="GO:0008270">
    <property type="term" value="F:zinc ion binding"/>
    <property type="evidence" value="ECO:0007669"/>
    <property type="project" value="UniProtKB-KW"/>
</dbReference>
<dbReference type="PROSITE" id="PS00518">
    <property type="entry name" value="ZF_RING_1"/>
    <property type="match status" value="1"/>
</dbReference>
<name>A0A2N9GZN9_FAGSY</name>
<dbReference type="PANTHER" id="PTHR15315:SF35">
    <property type="entry name" value="F21J9.10"/>
    <property type="match status" value="1"/>
</dbReference>
<evidence type="ECO:0000256" key="1">
    <source>
        <dbReference type="ARBA" id="ARBA00022723"/>
    </source>
</evidence>
<feature type="domain" description="RING-type" evidence="6">
    <location>
        <begin position="236"/>
        <end position="273"/>
    </location>
</feature>